<accession>A0A832H359</accession>
<reference evidence="1" key="1">
    <citation type="journal article" date="2020" name="mSystems">
        <title>Genome- and Community-Level Interaction Insights into Carbon Utilization and Element Cycling Functions of Hydrothermarchaeota in Hydrothermal Sediment.</title>
        <authorList>
            <person name="Zhou Z."/>
            <person name="Liu Y."/>
            <person name="Xu W."/>
            <person name="Pan J."/>
            <person name="Luo Z.H."/>
            <person name="Li M."/>
        </authorList>
    </citation>
    <scope>NUCLEOTIDE SEQUENCE [LARGE SCALE GENOMIC DNA]</scope>
    <source>
        <strain evidence="1">SpSt-402</strain>
    </source>
</reference>
<comment type="caution">
    <text evidence="1">The sequence shown here is derived from an EMBL/GenBank/DDBJ whole genome shotgun (WGS) entry which is preliminary data.</text>
</comment>
<evidence type="ECO:0000313" key="1">
    <source>
        <dbReference type="EMBL" id="HGW94302.1"/>
    </source>
</evidence>
<organism evidence="1">
    <name type="scientific">Oscillatoriales cyanobacterium SpSt-402</name>
    <dbReference type="NCBI Taxonomy" id="2282168"/>
    <lineage>
        <taxon>Bacteria</taxon>
        <taxon>Bacillati</taxon>
        <taxon>Cyanobacteriota</taxon>
        <taxon>Cyanophyceae</taxon>
        <taxon>Oscillatoriophycideae</taxon>
        <taxon>Oscillatoriales</taxon>
    </lineage>
</organism>
<protein>
    <submittedName>
        <fullName evidence="1">Peptidase M15A</fullName>
    </submittedName>
</protein>
<proteinExistence type="predicted"/>
<dbReference type="SUPFAM" id="SSF55166">
    <property type="entry name" value="Hedgehog/DD-peptidase"/>
    <property type="match status" value="1"/>
</dbReference>
<name>A0A832H359_9CYAN</name>
<dbReference type="InterPro" id="IPR009045">
    <property type="entry name" value="Zn_M74/Hedgehog-like"/>
</dbReference>
<gene>
    <name evidence="1" type="ORF">ENR47_08485</name>
</gene>
<dbReference type="AlphaFoldDB" id="A0A832H359"/>
<sequence>MKNTTQPPLNHFDAMQPLTAAQRDTVYSQEATRSGIHKPLLAALYEVHHQPQLQDGETGLGVAPVNRITLDAINTFGGQVQVAANTVRSLTNTLITQAWKDADLWHGEQGRYSDRFLQKVASGFVPRSADVDAAQLELCNFNELHRLYLRYATADWQEIGKLQSQSFVDDALRSLIRPLLNQYLGLESQRAGLLEAVRLWQGLEDRDDAIAYLAKELALPLDSALIFFLRQALANYSAYPHQREALLQLVRLWHQFDSRETTIVHLQHRQFPFDAVLDTALITLVQRLPYLFQGNGQHRNALVEGFRHWQQLDNRPDALVALGVDPDLFTGAVLTPAEMAQATNQTDRALMEFLRQIPAIYTGSAHQREALLHLGQLWYGTTTQPATIQALLDDLKRAETARRESIDAIPKPVPASLPESPPRWTPDTIYLHATILLHGSFTWAEATSGGLYLPPNQAAVETMIHMAERLQHLRDRICRPLSIIRWYCPVEADTVSTQFPNHRHAMGDAVLFYCDGLTGRQLYWFLHPWWTGGLGLHIRYPYLCYVDGRGDRVRWLQR</sequence>
<dbReference type="EMBL" id="DSRD01000532">
    <property type="protein sequence ID" value="HGW94302.1"/>
    <property type="molecule type" value="Genomic_DNA"/>
</dbReference>